<organism evidence="1">
    <name type="scientific">uncultured Thermomicrobiales bacterium</name>
    <dbReference type="NCBI Taxonomy" id="1645740"/>
    <lineage>
        <taxon>Bacteria</taxon>
        <taxon>Pseudomonadati</taxon>
        <taxon>Thermomicrobiota</taxon>
        <taxon>Thermomicrobia</taxon>
        <taxon>Thermomicrobiales</taxon>
        <taxon>environmental samples</taxon>
    </lineage>
</organism>
<dbReference type="AlphaFoldDB" id="A0A6J4VTK6"/>
<sequence length="82" mass="8688">CTASCSAARQLSRVTSRIVIVAIAFSHLSRPGGGVRGLVRAPYFVLPQPPYSWPASAGGHGTAAPARRARDATARFDAFRLH</sequence>
<feature type="non-terminal residue" evidence="1">
    <location>
        <position position="1"/>
    </location>
</feature>
<gene>
    <name evidence="1" type="ORF">AVDCRST_MAG88-4261</name>
</gene>
<name>A0A6J4VTK6_9BACT</name>
<accession>A0A6J4VTK6</accession>
<protein>
    <submittedName>
        <fullName evidence="1">Uncharacterized protein</fullName>
    </submittedName>
</protein>
<proteinExistence type="predicted"/>
<feature type="non-terminal residue" evidence="1">
    <location>
        <position position="82"/>
    </location>
</feature>
<evidence type="ECO:0000313" key="1">
    <source>
        <dbReference type="EMBL" id="CAA9587765.1"/>
    </source>
</evidence>
<reference evidence="1" key="1">
    <citation type="submission" date="2020-02" db="EMBL/GenBank/DDBJ databases">
        <authorList>
            <person name="Meier V. D."/>
        </authorList>
    </citation>
    <scope>NUCLEOTIDE SEQUENCE</scope>
    <source>
        <strain evidence="1">AVDCRST_MAG88</strain>
    </source>
</reference>
<dbReference type="EMBL" id="CADCWM010001064">
    <property type="protein sequence ID" value="CAA9587765.1"/>
    <property type="molecule type" value="Genomic_DNA"/>
</dbReference>